<sequence length="65" mass="7278">MCCRSQVCCSHLHHYSTRNKPSRPYDSAVGKATDVIDSNTAYRTLMCDPRYELGRGSSLTSYSIS</sequence>
<dbReference type="AlphaFoldDB" id="A0A0J6Y9A9"/>
<accession>A0A0J6Y9A9</accession>
<proteinExistence type="predicted"/>
<evidence type="ECO:0000313" key="2">
    <source>
        <dbReference type="Proteomes" id="UP000054565"/>
    </source>
</evidence>
<organism evidence="1 2">
    <name type="scientific">Coccidioides immitis RMSCC 2394</name>
    <dbReference type="NCBI Taxonomy" id="404692"/>
    <lineage>
        <taxon>Eukaryota</taxon>
        <taxon>Fungi</taxon>
        <taxon>Dikarya</taxon>
        <taxon>Ascomycota</taxon>
        <taxon>Pezizomycotina</taxon>
        <taxon>Eurotiomycetes</taxon>
        <taxon>Eurotiomycetidae</taxon>
        <taxon>Onygenales</taxon>
        <taxon>Onygenaceae</taxon>
        <taxon>Coccidioides</taxon>
    </lineage>
</organism>
<evidence type="ECO:0000313" key="1">
    <source>
        <dbReference type="EMBL" id="KMP05246.1"/>
    </source>
</evidence>
<dbReference type="Proteomes" id="UP000054565">
    <property type="component" value="Unassembled WGS sequence"/>
</dbReference>
<name>A0A0J6Y9A9_COCIT</name>
<protein>
    <submittedName>
        <fullName evidence="1">Uncharacterized protein</fullName>
    </submittedName>
</protein>
<dbReference type="EMBL" id="DS028095">
    <property type="protein sequence ID" value="KMP05246.1"/>
    <property type="molecule type" value="Genomic_DNA"/>
</dbReference>
<gene>
    <name evidence="1" type="ORF">CIRG_04927</name>
</gene>
<reference evidence="2" key="1">
    <citation type="journal article" date="2010" name="Genome Res.">
        <title>Population genomic sequencing of Coccidioides fungi reveals recent hybridization and transposon control.</title>
        <authorList>
            <person name="Neafsey D.E."/>
            <person name="Barker B.M."/>
            <person name="Sharpton T.J."/>
            <person name="Stajich J.E."/>
            <person name="Park D.J."/>
            <person name="Whiston E."/>
            <person name="Hung C.-Y."/>
            <person name="McMahan C."/>
            <person name="White J."/>
            <person name="Sykes S."/>
            <person name="Heiman D."/>
            <person name="Young S."/>
            <person name="Zeng Q."/>
            <person name="Abouelleil A."/>
            <person name="Aftuck L."/>
            <person name="Bessette D."/>
            <person name="Brown A."/>
            <person name="FitzGerald M."/>
            <person name="Lui A."/>
            <person name="Macdonald J.P."/>
            <person name="Priest M."/>
            <person name="Orbach M.J."/>
            <person name="Galgiani J.N."/>
            <person name="Kirkland T.N."/>
            <person name="Cole G.T."/>
            <person name="Birren B.W."/>
            <person name="Henn M.R."/>
            <person name="Taylor J.W."/>
            <person name="Rounsley S.D."/>
        </authorList>
    </citation>
    <scope>NUCLEOTIDE SEQUENCE [LARGE SCALE GENOMIC DNA]</scope>
    <source>
        <strain evidence="2">RMSCC 2394</strain>
    </source>
</reference>